<evidence type="ECO:0000259" key="2">
    <source>
        <dbReference type="Pfam" id="PF24593"/>
    </source>
</evidence>
<gene>
    <name evidence="3" type="ORF">Cba03nite_40580</name>
</gene>
<keyword evidence="4" id="KW-1185">Reference proteome</keyword>
<feature type="domain" description="DUF7617" evidence="2">
    <location>
        <begin position="685"/>
        <end position="810"/>
    </location>
</feature>
<evidence type="ECO:0000313" key="4">
    <source>
        <dbReference type="Proteomes" id="UP000601223"/>
    </source>
</evidence>
<dbReference type="Proteomes" id="UP000601223">
    <property type="component" value="Unassembled WGS sequence"/>
</dbReference>
<dbReference type="InterPro" id="IPR055388">
    <property type="entry name" value="DUF7617"/>
</dbReference>
<protein>
    <recommendedName>
        <fullName evidence="2">DUF7617 domain-containing protein</fullName>
    </recommendedName>
</protein>
<feature type="signal peptide" evidence="1">
    <location>
        <begin position="1"/>
        <end position="31"/>
    </location>
</feature>
<evidence type="ECO:0000313" key="3">
    <source>
        <dbReference type="EMBL" id="GIF82709.1"/>
    </source>
</evidence>
<organism evidence="3 4">
    <name type="scientific">Catellatospora bangladeshensis</name>
    <dbReference type="NCBI Taxonomy" id="310355"/>
    <lineage>
        <taxon>Bacteria</taxon>
        <taxon>Bacillati</taxon>
        <taxon>Actinomycetota</taxon>
        <taxon>Actinomycetes</taxon>
        <taxon>Micromonosporales</taxon>
        <taxon>Micromonosporaceae</taxon>
        <taxon>Catellatospora</taxon>
    </lineage>
</organism>
<dbReference type="Pfam" id="PF24593">
    <property type="entry name" value="DUF7617"/>
    <property type="match status" value="1"/>
</dbReference>
<feature type="chain" id="PRO_5038885559" description="DUF7617 domain-containing protein" evidence="1">
    <location>
        <begin position="32"/>
        <end position="831"/>
    </location>
</feature>
<dbReference type="RefSeq" id="WP_203748393.1">
    <property type="nucleotide sequence ID" value="NZ_BONF01000024.1"/>
</dbReference>
<accession>A0A8J3JHH6</accession>
<sequence>MPRSRIGTRPVLLLAAALALALVPAAAPTAAAEQAQAAAPPGSLVKSVQNVTHPGANPANHGDKVNWVLSYTDNGDGGAVSVSDAIAAGHTYVPGSLRVPPDWTAAWSTDGSTFTTTEPGSGTVAVRGSIADLQPGGTSLARLLLPPVQPTTTSTGGDGFTPLLYRSANGAVESWNIYHHLATTAPKVVCINLLTTQPCAGGPWPRPLNSTAGPLGTGATGDLGSPMASQFVFDPDRPGIVYYAAFTTTALGVGCLDLDARANCGFFPLTPTGGSPVSENNLAGFVQSGGDVYGVSSSGAVLCLTMATQAPCAGQPYAAVVAPHGTQPGPAGSQHYFGSIVAAGGKLFMSSSPGTGATVGCFDPATKAACTGWAAPKPAGPAGLTTYGVFATYTTTGDAEGVCVPPSGGAYQLHCYTVGGAALTPPAFPSMPSGVLTFNPKTITGPDGHLRSYFPFWGGSLLGATGCYDWNTDAACAGMAFPRTHPGVGGSGATRDYGYDYDAAGECLIGLGDAGLLFSMDPITGASPCFRAGASLTLTAPDFYCDGQSGHITGYQDARLVDIDLANIDLANSSATISKPDSTVIATVPFAPDGSVDLSGISPATHPALVIDASLRLLNVDDFGGGNQPHLVAGFEGDPPQICFQSTLSSSCDVTAVSNTGSGTDAGGQFTSNTVQLPIAPGAACQPHLVVNKEICQDTRASRCGPGGPGPWAKTSPAGLLGLLGTAYWRITVTNDGPVAASQVTVNDPVAASCVSAAGTFTLAAGASKQIHCSSFLLLLPLTNTASVTYHTPGAPQGTPPTTSATSSATACSIFCILGSPDRAIELRERG</sequence>
<name>A0A8J3JHH6_9ACTN</name>
<dbReference type="AlphaFoldDB" id="A0A8J3JHH6"/>
<comment type="caution">
    <text evidence="3">The sequence shown here is derived from an EMBL/GenBank/DDBJ whole genome shotgun (WGS) entry which is preliminary data.</text>
</comment>
<keyword evidence="1" id="KW-0732">Signal</keyword>
<reference evidence="3 4" key="1">
    <citation type="submission" date="2021-01" db="EMBL/GenBank/DDBJ databases">
        <title>Whole genome shotgun sequence of Catellatospora bangladeshensis NBRC 107357.</title>
        <authorList>
            <person name="Komaki H."/>
            <person name="Tamura T."/>
        </authorList>
    </citation>
    <scope>NUCLEOTIDE SEQUENCE [LARGE SCALE GENOMIC DNA]</scope>
    <source>
        <strain evidence="3 4">NBRC 107357</strain>
    </source>
</reference>
<proteinExistence type="predicted"/>
<dbReference type="EMBL" id="BONF01000024">
    <property type="protein sequence ID" value="GIF82709.1"/>
    <property type="molecule type" value="Genomic_DNA"/>
</dbReference>
<evidence type="ECO:0000256" key="1">
    <source>
        <dbReference type="SAM" id="SignalP"/>
    </source>
</evidence>